<keyword evidence="2 3" id="KW-0378">Hydrolase</keyword>
<dbReference type="Pfam" id="PF00293">
    <property type="entry name" value="NUDIX"/>
    <property type="match status" value="1"/>
</dbReference>
<dbReference type="PANTHER" id="PTHR43736">
    <property type="entry name" value="ADP-RIBOSE PYROPHOSPHATASE"/>
    <property type="match status" value="1"/>
</dbReference>
<dbReference type="EMBL" id="JACIGI010000012">
    <property type="protein sequence ID" value="MBB4286054.1"/>
    <property type="molecule type" value="Genomic_DNA"/>
</dbReference>
<dbReference type="AlphaFoldDB" id="A0A7W6RZE2"/>
<dbReference type="InterPro" id="IPR020084">
    <property type="entry name" value="NUDIX_hydrolase_CS"/>
</dbReference>
<comment type="similarity">
    <text evidence="3">Belongs to the Nudix hydrolase family.</text>
</comment>
<evidence type="ECO:0000259" key="4">
    <source>
        <dbReference type="PROSITE" id="PS51462"/>
    </source>
</evidence>
<name>A0A7W6RZE2_9PROT</name>
<evidence type="ECO:0000256" key="3">
    <source>
        <dbReference type="RuleBase" id="RU003476"/>
    </source>
</evidence>
<evidence type="ECO:0000313" key="5">
    <source>
        <dbReference type="EMBL" id="MBB4286054.1"/>
    </source>
</evidence>
<evidence type="ECO:0000256" key="2">
    <source>
        <dbReference type="ARBA" id="ARBA00022801"/>
    </source>
</evidence>
<proteinExistence type="inferred from homology"/>
<dbReference type="SUPFAM" id="SSF55811">
    <property type="entry name" value="Nudix"/>
    <property type="match status" value="1"/>
</dbReference>
<dbReference type="InterPro" id="IPR000086">
    <property type="entry name" value="NUDIX_hydrolase_dom"/>
</dbReference>
<dbReference type="Proteomes" id="UP000555728">
    <property type="component" value="Unassembled WGS sequence"/>
</dbReference>
<reference evidence="5 6" key="1">
    <citation type="submission" date="2020-08" db="EMBL/GenBank/DDBJ databases">
        <title>Genome sequencing of Purple Non-Sulfur Bacteria from various extreme environments.</title>
        <authorList>
            <person name="Mayer M."/>
        </authorList>
    </citation>
    <scope>NUCLEOTIDE SEQUENCE [LARGE SCALE GENOMIC DNA]</scope>
    <source>
        <strain evidence="5 6">JA135</strain>
    </source>
</reference>
<dbReference type="CDD" id="cd04673">
    <property type="entry name" value="NUDIX_ADPRase"/>
    <property type="match status" value="1"/>
</dbReference>
<dbReference type="PROSITE" id="PS51462">
    <property type="entry name" value="NUDIX"/>
    <property type="match status" value="1"/>
</dbReference>
<gene>
    <name evidence="5" type="ORF">GGD88_001779</name>
</gene>
<dbReference type="PRINTS" id="PR00502">
    <property type="entry name" value="NUDIXFAMILY"/>
</dbReference>
<comment type="cofactor">
    <cofactor evidence="1">
        <name>Mg(2+)</name>
        <dbReference type="ChEBI" id="CHEBI:18420"/>
    </cofactor>
</comment>
<organism evidence="5 6">
    <name type="scientific">Roseospira goensis</name>
    <dbReference type="NCBI Taxonomy" id="391922"/>
    <lineage>
        <taxon>Bacteria</taxon>
        <taxon>Pseudomonadati</taxon>
        <taxon>Pseudomonadota</taxon>
        <taxon>Alphaproteobacteria</taxon>
        <taxon>Rhodospirillales</taxon>
        <taxon>Rhodospirillaceae</taxon>
        <taxon>Roseospira</taxon>
    </lineage>
</organism>
<dbReference type="InterPro" id="IPR015797">
    <property type="entry name" value="NUDIX_hydrolase-like_dom_sf"/>
</dbReference>
<dbReference type="RefSeq" id="WP_184434309.1">
    <property type="nucleotide sequence ID" value="NZ_JACIGI010000012.1"/>
</dbReference>
<comment type="caution">
    <text evidence="5">The sequence shown here is derived from an EMBL/GenBank/DDBJ whole genome shotgun (WGS) entry which is preliminary data.</text>
</comment>
<dbReference type="PANTHER" id="PTHR43736:SF1">
    <property type="entry name" value="DIHYDRONEOPTERIN TRIPHOSPHATE DIPHOSPHATASE"/>
    <property type="match status" value="1"/>
</dbReference>
<protein>
    <submittedName>
        <fullName evidence="5">Mutator protein MutT</fullName>
    </submittedName>
</protein>
<accession>A0A7W6RZE2</accession>
<evidence type="ECO:0000313" key="6">
    <source>
        <dbReference type="Proteomes" id="UP000555728"/>
    </source>
</evidence>
<dbReference type="Gene3D" id="3.90.79.10">
    <property type="entry name" value="Nucleoside Triphosphate Pyrophosphohydrolase"/>
    <property type="match status" value="1"/>
</dbReference>
<dbReference type="InterPro" id="IPR020476">
    <property type="entry name" value="Nudix_hydrolase"/>
</dbReference>
<keyword evidence="6" id="KW-1185">Reference proteome</keyword>
<sequence>MPAPACAPDRPVPATIAALVHDGRVLLVRRANPPDAGRWGFPGGKIDHGETIAAAAVRELHEETGVVGAAGDVFTAVDVIDRDGAGVVHHHYILVAVLCRWVAGDPVAGDDALEARWFTPEELERAAVALSFGVADVARQAVARQAVALAAAAEGPPEKA</sequence>
<dbReference type="GO" id="GO:0016787">
    <property type="term" value="F:hydrolase activity"/>
    <property type="evidence" value="ECO:0007669"/>
    <property type="project" value="UniProtKB-KW"/>
</dbReference>
<feature type="domain" description="Nudix hydrolase" evidence="4">
    <location>
        <begin position="10"/>
        <end position="140"/>
    </location>
</feature>
<evidence type="ECO:0000256" key="1">
    <source>
        <dbReference type="ARBA" id="ARBA00001946"/>
    </source>
</evidence>
<dbReference type="PROSITE" id="PS00893">
    <property type="entry name" value="NUDIX_BOX"/>
    <property type="match status" value="1"/>
</dbReference>